<evidence type="ECO:0000256" key="4">
    <source>
        <dbReference type="ARBA" id="ARBA00023136"/>
    </source>
</evidence>
<comment type="subcellular location">
    <subcellularLocation>
        <location evidence="1">Membrane</location>
        <topology evidence="1">Multi-pass membrane protein</topology>
    </subcellularLocation>
</comment>
<feature type="transmembrane region" description="Helical" evidence="6">
    <location>
        <begin position="159"/>
        <end position="183"/>
    </location>
</feature>
<feature type="transmembrane region" description="Helical" evidence="6">
    <location>
        <begin position="195"/>
        <end position="214"/>
    </location>
</feature>
<protein>
    <recommendedName>
        <fullName evidence="9">Major facilitator superfamily (MFS) profile domain-containing protein</fullName>
    </recommendedName>
</protein>
<reference evidence="7 8" key="1">
    <citation type="submission" date="2015-09" db="EMBL/GenBank/DDBJ databases">
        <title>Host preference determinants of Valsa canker pathogens revealed by comparative genomics.</title>
        <authorList>
            <person name="Yin Z."/>
            <person name="Huang L."/>
        </authorList>
    </citation>
    <scope>NUCLEOTIDE SEQUENCE [LARGE SCALE GENOMIC DNA]</scope>
    <source>
        <strain evidence="7 8">SXYLt</strain>
    </source>
</reference>
<dbReference type="GO" id="GO:0022857">
    <property type="term" value="F:transmembrane transporter activity"/>
    <property type="evidence" value="ECO:0007669"/>
    <property type="project" value="InterPro"/>
</dbReference>
<dbReference type="GO" id="GO:0016020">
    <property type="term" value="C:membrane"/>
    <property type="evidence" value="ECO:0007669"/>
    <property type="project" value="UniProtKB-SubCell"/>
</dbReference>
<dbReference type="Pfam" id="PF07690">
    <property type="entry name" value="MFS_1"/>
    <property type="match status" value="1"/>
</dbReference>
<dbReference type="AlphaFoldDB" id="A0A423XHX1"/>
<evidence type="ECO:0000256" key="6">
    <source>
        <dbReference type="SAM" id="Phobius"/>
    </source>
</evidence>
<keyword evidence="8" id="KW-1185">Reference proteome</keyword>
<dbReference type="PANTHER" id="PTHR23507">
    <property type="entry name" value="ZGC:174356"/>
    <property type="match status" value="1"/>
</dbReference>
<accession>A0A423XHX1</accession>
<feature type="transmembrane region" description="Helical" evidence="6">
    <location>
        <begin position="374"/>
        <end position="401"/>
    </location>
</feature>
<evidence type="ECO:0000313" key="8">
    <source>
        <dbReference type="Proteomes" id="UP000285146"/>
    </source>
</evidence>
<dbReference type="OrthoDB" id="3026777at2759"/>
<dbReference type="EMBL" id="LKEB01000008">
    <property type="protein sequence ID" value="ROW15669.1"/>
    <property type="molecule type" value="Genomic_DNA"/>
</dbReference>
<feature type="transmembrane region" description="Helical" evidence="6">
    <location>
        <begin position="289"/>
        <end position="312"/>
    </location>
</feature>
<organism evidence="7 8">
    <name type="scientific">Cytospora leucostoma</name>
    <dbReference type="NCBI Taxonomy" id="1230097"/>
    <lineage>
        <taxon>Eukaryota</taxon>
        <taxon>Fungi</taxon>
        <taxon>Dikarya</taxon>
        <taxon>Ascomycota</taxon>
        <taxon>Pezizomycotina</taxon>
        <taxon>Sordariomycetes</taxon>
        <taxon>Sordariomycetidae</taxon>
        <taxon>Diaporthales</taxon>
        <taxon>Cytosporaceae</taxon>
        <taxon>Cytospora</taxon>
    </lineage>
</organism>
<keyword evidence="4 6" id="KW-0472">Membrane</keyword>
<feature type="transmembrane region" description="Helical" evidence="6">
    <location>
        <begin position="124"/>
        <end position="147"/>
    </location>
</feature>
<evidence type="ECO:0000256" key="3">
    <source>
        <dbReference type="ARBA" id="ARBA00022989"/>
    </source>
</evidence>
<feature type="transmembrane region" description="Helical" evidence="6">
    <location>
        <begin position="332"/>
        <end position="353"/>
    </location>
</feature>
<feature type="transmembrane region" description="Helical" evidence="6">
    <location>
        <begin position="220"/>
        <end position="240"/>
    </location>
</feature>
<comment type="caution">
    <text evidence="7">The sequence shown here is derived from an EMBL/GenBank/DDBJ whole genome shotgun (WGS) entry which is preliminary data.</text>
</comment>
<proteinExistence type="predicted"/>
<keyword evidence="3 6" id="KW-1133">Transmembrane helix</keyword>
<dbReference type="SUPFAM" id="SSF103473">
    <property type="entry name" value="MFS general substrate transporter"/>
    <property type="match status" value="1"/>
</dbReference>
<evidence type="ECO:0000313" key="7">
    <source>
        <dbReference type="EMBL" id="ROW15669.1"/>
    </source>
</evidence>
<evidence type="ECO:0000256" key="2">
    <source>
        <dbReference type="ARBA" id="ARBA00022692"/>
    </source>
</evidence>
<dbReference type="InterPro" id="IPR036259">
    <property type="entry name" value="MFS_trans_sf"/>
</dbReference>
<dbReference type="InterPro" id="IPR011701">
    <property type="entry name" value="MFS"/>
</dbReference>
<dbReference type="Gene3D" id="1.20.1250.20">
    <property type="entry name" value="MFS general substrate transporter like domains"/>
    <property type="match status" value="1"/>
</dbReference>
<evidence type="ECO:0008006" key="9">
    <source>
        <dbReference type="Google" id="ProtNLM"/>
    </source>
</evidence>
<dbReference type="PANTHER" id="PTHR23507:SF1">
    <property type="entry name" value="FI18259P1-RELATED"/>
    <property type="match status" value="1"/>
</dbReference>
<evidence type="ECO:0000256" key="5">
    <source>
        <dbReference type="SAM" id="MobiDB-lite"/>
    </source>
</evidence>
<evidence type="ECO:0000256" key="1">
    <source>
        <dbReference type="ARBA" id="ARBA00004141"/>
    </source>
</evidence>
<gene>
    <name evidence="7" type="ORF">VPNG_02111</name>
</gene>
<sequence length="479" mass="51253">MPGSPHSVEEATPLISDNEHTGPARQTHPQRTVALTSLLILFLAGAGSLCRVPETRLLEDVLCHRYYKDVFRGGDTIDERLCKADQVQSELAYILGASSTTDAVTGLVVALPYGVLADRIGRRFVLVLSTVGTIFSTLWMMVVLRFWEQIPVYFTVASPAFQVVGGGTSVLLAMAYSLVADAVPNAIRVDSFSRMAAASYVGTFLGSLSAARLMQTGSPWIPVLLSIVLVILGTSLVFFIPEALHAKHHGSQVTTTPTKQQSFLSSIRNHITKSLSRFKQSITVLHSPSAFFVLLVFLCQVPVILAAGQLFVQYVSKRFGWSLAETGYLLSIRGITSIFVLLVGLPQLGKFLTSSSTPPIYLSPQSKDLALARLSALCITTGALLMASNVIPIIAAGQVILTLGDGLIPLCRSIITSFVDAEHFSTVYTLISMTETVGAVGAGPTLAGLFSAGIKLGGPAIFLLRWRFTSAASHLTPSP</sequence>
<name>A0A423XHX1_9PEZI</name>
<dbReference type="Proteomes" id="UP000285146">
    <property type="component" value="Unassembled WGS sequence"/>
</dbReference>
<dbReference type="InParanoid" id="A0A423XHX1"/>
<keyword evidence="2 6" id="KW-0812">Transmembrane</keyword>
<feature type="region of interest" description="Disordered" evidence="5">
    <location>
        <begin position="1"/>
        <end position="28"/>
    </location>
</feature>